<reference evidence="4 5" key="1">
    <citation type="submission" date="2014-10" db="EMBL/GenBank/DDBJ databases">
        <title>Kaistella jeonii genome.</title>
        <authorList>
            <person name="Clayton J.T."/>
            <person name="Newman J.D."/>
        </authorList>
    </citation>
    <scope>NUCLEOTIDE SEQUENCE [LARGE SCALE GENOMIC DNA]</scope>
    <source>
        <strain evidence="4 5">DSM 17048</strain>
    </source>
</reference>
<dbReference type="SUPFAM" id="SSF49899">
    <property type="entry name" value="Concanavalin A-like lectins/glucanases"/>
    <property type="match status" value="1"/>
</dbReference>
<feature type="signal peptide" evidence="2">
    <location>
        <begin position="1"/>
        <end position="19"/>
    </location>
</feature>
<dbReference type="InterPro" id="IPR013320">
    <property type="entry name" value="ConA-like_dom_sf"/>
</dbReference>
<dbReference type="Pfam" id="PF18962">
    <property type="entry name" value="Por_Secre_tail"/>
    <property type="match status" value="1"/>
</dbReference>
<feature type="chain" id="PRO_5002145068" description="Secretion system C-terminal sorting domain-containing protein" evidence="2">
    <location>
        <begin position="20"/>
        <end position="273"/>
    </location>
</feature>
<evidence type="ECO:0000259" key="3">
    <source>
        <dbReference type="Pfam" id="PF18962"/>
    </source>
</evidence>
<dbReference type="RefSeq" id="WP_039351466.1">
    <property type="nucleotide sequence ID" value="NZ_FOLA01000004.1"/>
</dbReference>
<evidence type="ECO:0000313" key="5">
    <source>
        <dbReference type="Proteomes" id="UP000031473"/>
    </source>
</evidence>
<dbReference type="Proteomes" id="UP000031473">
    <property type="component" value="Unassembled WGS sequence"/>
</dbReference>
<feature type="domain" description="Secretion system C-terminal sorting" evidence="3">
    <location>
        <begin position="204"/>
        <end position="270"/>
    </location>
</feature>
<dbReference type="EMBL" id="JSYL01000004">
    <property type="protein sequence ID" value="KIA88999.1"/>
    <property type="molecule type" value="Genomic_DNA"/>
</dbReference>
<comment type="caution">
    <text evidence="4">The sequence shown here is derived from an EMBL/GenBank/DDBJ whole genome shotgun (WGS) entry which is preliminary data.</text>
</comment>
<dbReference type="GO" id="GO:0004553">
    <property type="term" value="F:hydrolase activity, hydrolyzing O-glycosyl compounds"/>
    <property type="evidence" value="ECO:0007669"/>
    <property type="project" value="UniProtKB-ARBA"/>
</dbReference>
<name>A0A0C1FM37_9FLAO</name>
<evidence type="ECO:0000313" key="4">
    <source>
        <dbReference type="EMBL" id="KIA88999.1"/>
    </source>
</evidence>
<dbReference type="NCBIfam" id="TIGR04183">
    <property type="entry name" value="Por_Secre_tail"/>
    <property type="match status" value="1"/>
</dbReference>
<evidence type="ECO:0000256" key="1">
    <source>
        <dbReference type="ARBA" id="ARBA00022729"/>
    </source>
</evidence>
<proteinExistence type="predicted"/>
<protein>
    <recommendedName>
        <fullName evidence="3">Secretion system C-terminal sorting domain-containing protein</fullName>
    </recommendedName>
</protein>
<evidence type="ECO:0000256" key="2">
    <source>
        <dbReference type="SAM" id="SignalP"/>
    </source>
</evidence>
<dbReference type="STRING" id="266749.SAMN05421876_104182"/>
<sequence>MKKNLLFGISLLLGSFLMAQNTHSNRASSSVNLPYSYGFETADLDEWIVTNEGQGNIWTRAQASSITPDPSEGTFYMLYEYNDTFAANTYLYSRGLNLKAGKNLTLKFDYQGINPIFTEKMEVKIGTSKSVAGQTTQLWINEAINNYPYQTATVNFTVPADGIYYISFRAFSDPDEFYLALDNVKVFETDLATENVSTSTLKFYPNPVVDVLTISDSKDLAVIEIYDLSGKKVMSQESKSSKVELNVSHLQPGMYIGKANSDGKLKTFKFIKK</sequence>
<keyword evidence="5" id="KW-1185">Reference proteome</keyword>
<dbReference type="NCBIfam" id="NF038128">
    <property type="entry name" value="choice_anch_J"/>
    <property type="match status" value="1"/>
</dbReference>
<dbReference type="InterPro" id="IPR026444">
    <property type="entry name" value="Secre_tail"/>
</dbReference>
<dbReference type="OrthoDB" id="975384at2"/>
<accession>A0A0C1FM37</accession>
<dbReference type="Gene3D" id="2.60.120.200">
    <property type="match status" value="1"/>
</dbReference>
<dbReference type="GO" id="GO:0005975">
    <property type="term" value="P:carbohydrate metabolic process"/>
    <property type="evidence" value="ECO:0007669"/>
    <property type="project" value="UniProtKB-ARBA"/>
</dbReference>
<gene>
    <name evidence="4" type="ORF">OA86_07930</name>
</gene>
<organism evidence="4 5">
    <name type="scientific">Kaistella jeonii</name>
    <dbReference type="NCBI Taxonomy" id="266749"/>
    <lineage>
        <taxon>Bacteria</taxon>
        <taxon>Pseudomonadati</taxon>
        <taxon>Bacteroidota</taxon>
        <taxon>Flavobacteriia</taxon>
        <taxon>Flavobacteriales</taxon>
        <taxon>Weeksellaceae</taxon>
        <taxon>Chryseobacterium group</taxon>
        <taxon>Kaistella</taxon>
    </lineage>
</organism>
<keyword evidence="1 2" id="KW-0732">Signal</keyword>
<dbReference type="AlphaFoldDB" id="A0A0C1FM37"/>